<evidence type="ECO:0000313" key="3">
    <source>
        <dbReference type="Proteomes" id="UP000214355"/>
    </source>
</evidence>
<accession>A0A1H2LKM0</accession>
<dbReference type="Pfam" id="PF19843">
    <property type="entry name" value="DUF6318"/>
    <property type="match status" value="1"/>
</dbReference>
<evidence type="ECO:0000313" key="2">
    <source>
        <dbReference type="EMBL" id="SDU81557.1"/>
    </source>
</evidence>
<dbReference type="GeneID" id="65345276"/>
<dbReference type="Proteomes" id="UP000214355">
    <property type="component" value="Chromosome I"/>
</dbReference>
<feature type="domain" description="DUF6318" evidence="1">
    <location>
        <begin position="73"/>
        <end position="169"/>
    </location>
</feature>
<organism evidence="2 3">
    <name type="scientific">Arcanobacterium phocae</name>
    <dbReference type="NCBI Taxonomy" id="131112"/>
    <lineage>
        <taxon>Bacteria</taxon>
        <taxon>Bacillati</taxon>
        <taxon>Actinomycetota</taxon>
        <taxon>Actinomycetes</taxon>
        <taxon>Actinomycetales</taxon>
        <taxon>Actinomycetaceae</taxon>
        <taxon>Arcanobacterium</taxon>
    </lineage>
</organism>
<evidence type="ECO:0000259" key="1">
    <source>
        <dbReference type="Pfam" id="PF19843"/>
    </source>
</evidence>
<sequence>MNHIYSNFQKASVLVFCACVSATLSSCNEVQQEPRALGTQETQTRHEHVIPPRPVLEAPTEPELSGDARTDAVAVAKHFVMFYPYMLKTGDTSYWEKHSGAECKFCQEVLAEERNKKDETWIDSTILILDQVNGIVSENENRYEIQFLVERRDVVIHGRYSDEEQSPDKYHVVVSLEKKSTWQITNFQIGDGAGFTGRIG</sequence>
<proteinExistence type="predicted"/>
<keyword evidence="3" id="KW-1185">Reference proteome</keyword>
<protein>
    <recommendedName>
        <fullName evidence="1">DUF6318 domain-containing protein</fullName>
    </recommendedName>
</protein>
<reference evidence="3" key="1">
    <citation type="submission" date="2016-10" db="EMBL/GenBank/DDBJ databases">
        <authorList>
            <person name="Varghese N."/>
            <person name="Submissions S."/>
        </authorList>
    </citation>
    <scope>NUCLEOTIDE SEQUENCE [LARGE SCALE GENOMIC DNA]</scope>
    <source>
        <strain evidence="3">DSM 10002</strain>
    </source>
</reference>
<name>A0A1H2LKM0_9ACTO</name>
<dbReference type="RefSeq" id="WP_091281853.1">
    <property type="nucleotide sequence ID" value="NZ_JABAPH010000001.1"/>
</dbReference>
<dbReference type="InterPro" id="IPR046281">
    <property type="entry name" value="DUF6318"/>
</dbReference>
<dbReference type="AlphaFoldDB" id="A0A1H2LKM0"/>
<dbReference type="OrthoDB" id="3261133at2"/>
<dbReference type="EMBL" id="LT629804">
    <property type="protein sequence ID" value="SDU81557.1"/>
    <property type="molecule type" value="Genomic_DNA"/>
</dbReference>
<gene>
    <name evidence="2" type="ORF">SAMN04489737_1550</name>
</gene>
<dbReference type="STRING" id="131112.SAMN04489737_1550"/>